<dbReference type="PANTHER" id="PTHR30483:SF6">
    <property type="entry name" value="PERIPLASMIC BINDING PROTEIN OF ABC TRANSPORTER FOR NATURAL AMINO ACIDS"/>
    <property type="match status" value="1"/>
</dbReference>
<dbReference type="InterPro" id="IPR028081">
    <property type="entry name" value="Leu-bd"/>
</dbReference>
<feature type="region of interest" description="Disordered" evidence="4">
    <location>
        <begin position="390"/>
        <end position="409"/>
    </location>
</feature>
<keyword evidence="3" id="KW-0813">Transport</keyword>
<sequence>MTKARASGGWSCPRILRNGAIGAISLALTSLATLPASAQEVRSAVLRVDYPSLLPLSRLDLPVEDLGLAGAAVGTEDNATTGRFMGQTYDTVTRAVPPGDLAAAFEELVGQGIRLFVVLAREDELLALADAAPADALILNARSGARSLRSEECRANLLHIAPSDAMRADALVQFLVWKKWTDLFLVHGSNPADLALADAYRAAARKFGAEVVGEREFEDTGGSRVSDSGHVLVQRQLPVFMQDTPDHDVVLAADGTDYFAEHLPYNLWEPAPVAGATGLVPVSWAPTHESWGATQMQTRFEKHAGRTMREEDYQAWLAVRVIGEAVTRTGAADADTIRDYVLGGEFELAAFKGQPVTFRTWNGQLRQPILLSNGRMTVSVSPQDGFLHQRSPLDSLGLDEPESACTAFE</sequence>
<evidence type="ECO:0000313" key="6">
    <source>
        <dbReference type="EMBL" id="TCP36497.1"/>
    </source>
</evidence>
<dbReference type="Proteomes" id="UP000294835">
    <property type="component" value="Unassembled WGS sequence"/>
</dbReference>
<dbReference type="GO" id="GO:0006865">
    <property type="term" value="P:amino acid transport"/>
    <property type="evidence" value="ECO:0007669"/>
    <property type="project" value="UniProtKB-KW"/>
</dbReference>
<keyword evidence="3" id="KW-0029">Amino-acid transport</keyword>
<dbReference type="NCBIfam" id="TIGR03863">
    <property type="entry name" value="PQQ_ABC_bind"/>
    <property type="match status" value="1"/>
</dbReference>
<comment type="similarity">
    <text evidence="1">Belongs to the leucine-binding protein family.</text>
</comment>
<keyword evidence="7" id="KW-1185">Reference proteome</keyword>
<feature type="domain" description="Leucine-binding protein" evidence="5">
    <location>
        <begin position="81"/>
        <end position="218"/>
    </location>
</feature>
<keyword evidence="2" id="KW-0732">Signal</keyword>
<dbReference type="PANTHER" id="PTHR30483">
    <property type="entry name" value="LEUCINE-SPECIFIC-BINDING PROTEIN"/>
    <property type="match status" value="1"/>
</dbReference>
<evidence type="ECO:0000256" key="2">
    <source>
        <dbReference type="ARBA" id="ARBA00022729"/>
    </source>
</evidence>
<protein>
    <submittedName>
        <fullName evidence="6">ABC transporter substrate binding protein (PQQ-dependent alcohol dehydrogenase system)</fullName>
    </submittedName>
</protein>
<dbReference type="EMBL" id="SLXP01000027">
    <property type="protein sequence ID" value="TCP36497.1"/>
    <property type="molecule type" value="Genomic_DNA"/>
</dbReference>
<dbReference type="RefSeq" id="WP_132466462.1">
    <property type="nucleotide sequence ID" value="NZ_SLXP01000027.1"/>
</dbReference>
<comment type="caution">
    <text evidence="6">The sequence shown here is derived from an EMBL/GenBank/DDBJ whole genome shotgun (WGS) entry which is preliminary data.</text>
</comment>
<dbReference type="OrthoDB" id="5341635at2"/>
<dbReference type="SUPFAM" id="SSF53822">
    <property type="entry name" value="Periplasmic binding protein-like I"/>
    <property type="match status" value="1"/>
</dbReference>
<dbReference type="InterPro" id="IPR028082">
    <property type="entry name" value="Peripla_BP_I"/>
</dbReference>
<evidence type="ECO:0000256" key="3">
    <source>
        <dbReference type="ARBA" id="ARBA00022970"/>
    </source>
</evidence>
<dbReference type="AlphaFoldDB" id="A0A4R2PLY8"/>
<evidence type="ECO:0000256" key="1">
    <source>
        <dbReference type="ARBA" id="ARBA00010062"/>
    </source>
</evidence>
<dbReference type="Pfam" id="PF13458">
    <property type="entry name" value="Peripla_BP_6"/>
    <property type="match status" value="1"/>
</dbReference>
<gene>
    <name evidence="6" type="ORF">EV662_1273</name>
</gene>
<proteinExistence type="inferred from homology"/>
<evidence type="ECO:0000256" key="4">
    <source>
        <dbReference type="SAM" id="MobiDB-lite"/>
    </source>
</evidence>
<reference evidence="6 7" key="1">
    <citation type="submission" date="2019-03" db="EMBL/GenBank/DDBJ databases">
        <title>Genomic Encyclopedia of Type Strains, Phase IV (KMG-IV): sequencing the most valuable type-strain genomes for metagenomic binning, comparative biology and taxonomic classification.</title>
        <authorList>
            <person name="Goeker M."/>
        </authorList>
    </citation>
    <scope>NUCLEOTIDE SEQUENCE [LARGE SCALE GENOMIC DNA]</scope>
    <source>
        <strain evidence="6 7">DSM 18063</strain>
    </source>
</reference>
<accession>A0A4R2PLY8</accession>
<evidence type="ECO:0000313" key="7">
    <source>
        <dbReference type="Proteomes" id="UP000294835"/>
    </source>
</evidence>
<name>A0A4R2PLY8_9RHOB</name>
<evidence type="ECO:0000259" key="5">
    <source>
        <dbReference type="Pfam" id="PF13458"/>
    </source>
</evidence>
<organism evidence="6 7">
    <name type="scientific">Rhodovulum marinum</name>
    <dbReference type="NCBI Taxonomy" id="320662"/>
    <lineage>
        <taxon>Bacteria</taxon>
        <taxon>Pseudomonadati</taxon>
        <taxon>Pseudomonadota</taxon>
        <taxon>Alphaproteobacteria</taxon>
        <taxon>Rhodobacterales</taxon>
        <taxon>Paracoccaceae</taxon>
        <taxon>Rhodovulum</taxon>
    </lineage>
</organism>
<dbReference type="InterPro" id="IPR022478">
    <property type="entry name" value="ABC_transptr_sub-bd_PQQ"/>
</dbReference>
<dbReference type="InterPro" id="IPR051010">
    <property type="entry name" value="BCAA_transport"/>
</dbReference>
<dbReference type="Gene3D" id="3.40.50.2300">
    <property type="match status" value="3"/>
</dbReference>